<organism evidence="9 10">
    <name type="scientific">Humicola insolens</name>
    <name type="common">Soft-rot fungus</name>
    <dbReference type="NCBI Taxonomy" id="85995"/>
    <lineage>
        <taxon>Eukaryota</taxon>
        <taxon>Fungi</taxon>
        <taxon>Dikarya</taxon>
        <taxon>Ascomycota</taxon>
        <taxon>Pezizomycotina</taxon>
        <taxon>Sordariomycetes</taxon>
        <taxon>Sordariomycetidae</taxon>
        <taxon>Sordariales</taxon>
        <taxon>Chaetomiaceae</taxon>
        <taxon>Mycothermus</taxon>
    </lineage>
</organism>
<keyword evidence="6" id="KW-0408">Iron</keyword>
<feature type="region of interest" description="Disordered" evidence="7">
    <location>
        <begin position="114"/>
        <end position="138"/>
    </location>
</feature>
<feature type="compositionally biased region" description="Low complexity" evidence="7">
    <location>
        <begin position="315"/>
        <end position="334"/>
    </location>
</feature>
<evidence type="ECO:0000256" key="4">
    <source>
        <dbReference type="ARBA" id="ARBA00022964"/>
    </source>
</evidence>
<sequence length="433" mass="47975">MPVTTFEFEEKYQYQNGFDCYFEYAHSSSSAVPGALPVGQNSPQKPPLGLYAEKLSGTAFTAPRHENKQTWLYRILPSCSHPPCAKEPLARSLRARPFEHEEYYEILFPDVIGSGGAPKRLTKPRRKTNTDAITAPEEADAPGTAIMDLLTDTAYINPSQTHMTAPAMPPAMPAPMTAHPPPPPPQQPQHQPHQLLQQQPPQQHRVPQNAMPPPPPPRSSVSSASALTPPEETALQSRKRLQAPDGNPNATTAHGPDKRRRTVGPGYMDLTQQRQQQQQQQQQQQHQQHQQHQAHPQHQQQPQHPTSATTSISQTNGATTNSSQASNTTPSSLTTTTAAAATVIPPATLPETLHLLAEAIRSATRGGRPSPGWQEQAMDIFFRDFAAEDMDLQLKIAEKVLTDENKAMVFCKMPDSLRHHWVKRLREVHNRIA</sequence>
<keyword evidence="10" id="KW-1185">Reference proteome</keyword>
<feature type="compositionally biased region" description="Pro residues" evidence="7">
    <location>
        <begin position="167"/>
        <end position="187"/>
    </location>
</feature>
<evidence type="ECO:0000256" key="2">
    <source>
        <dbReference type="ARBA" id="ARBA00013127"/>
    </source>
</evidence>
<feature type="region of interest" description="Disordered" evidence="7">
    <location>
        <begin position="160"/>
        <end position="334"/>
    </location>
</feature>
<feature type="domain" description="Homogentisate 1,2-dioxygenase N-terminal" evidence="8">
    <location>
        <begin position="13"/>
        <end position="98"/>
    </location>
</feature>
<dbReference type="SUPFAM" id="SSF51182">
    <property type="entry name" value="RmlC-like cupins"/>
    <property type="match status" value="1"/>
</dbReference>
<evidence type="ECO:0000256" key="5">
    <source>
        <dbReference type="ARBA" id="ARBA00023002"/>
    </source>
</evidence>
<gene>
    <name evidence="9" type="ORF">VTJ49DRAFT_2581</name>
</gene>
<evidence type="ECO:0000313" key="9">
    <source>
        <dbReference type="EMBL" id="KAL1843250.1"/>
    </source>
</evidence>
<dbReference type="InterPro" id="IPR011051">
    <property type="entry name" value="RmlC_Cupin_sf"/>
</dbReference>
<reference evidence="9 10" key="1">
    <citation type="journal article" date="2024" name="Commun. Biol.">
        <title>Comparative genomic analysis of thermophilic fungi reveals convergent evolutionary adaptations and gene losses.</title>
        <authorList>
            <person name="Steindorff A.S."/>
            <person name="Aguilar-Pontes M.V."/>
            <person name="Robinson A.J."/>
            <person name="Andreopoulos B."/>
            <person name="LaButti K."/>
            <person name="Kuo A."/>
            <person name="Mondo S."/>
            <person name="Riley R."/>
            <person name="Otillar R."/>
            <person name="Haridas S."/>
            <person name="Lipzen A."/>
            <person name="Grimwood J."/>
            <person name="Schmutz J."/>
            <person name="Clum A."/>
            <person name="Reid I.D."/>
            <person name="Moisan M.C."/>
            <person name="Butler G."/>
            <person name="Nguyen T.T.M."/>
            <person name="Dewar K."/>
            <person name="Conant G."/>
            <person name="Drula E."/>
            <person name="Henrissat B."/>
            <person name="Hansel C."/>
            <person name="Singer S."/>
            <person name="Hutchinson M.I."/>
            <person name="de Vries R.P."/>
            <person name="Natvig D.O."/>
            <person name="Powell A.J."/>
            <person name="Tsang A."/>
            <person name="Grigoriev I.V."/>
        </authorList>
    </citation>
    <scope>NUCLEOTIDE SEQUENCE [LARGE SCALE GENOMIC DNA]</scope>
    <source>
        <strain evidence="9 10">CBS 620.91</strain>
    </source>
</reference>
<dbReference type="InterPro" id="IPR046452">
    <property type="entry name" value="HgmA_N"/>
</dbReference>
<proteinExistence type="predicted"/>
<keyword evidence="3" id="KW-0479">Metal-binding</keyword>
<dbReference type="PANTHER" id="PTHR11056">
    <property type="entry name" value="HOMOGENTISATE 1,2-DIOXYGENASE"/>
    <property type="match status" value="1"/>
</dbReference>
<evidence type="ECO:0000259" key="8">
    <source>
        <dbReference type="Pfam" id="PF20510"/>
    </source>
</evidence>
<dbReference type="PANTHER" id="PTHR11056:SF0">
    <property type="entry name" value="HOMOGENTISATE 1,2-DIOXYGENASE"/>
    <property type="match status" value="1"/>
</dbReference>
<feature type="compositionally biased region" description="Low complexity" evidence="7">
    <location>
        <begin position="188"/>
        <end position="209"/>
    </location>
</feature>
<feature type="compositionally biased region" description="Low complexity" evidence="7">
    <location>
        <begin position="272"/>
        <end position="305"/>
    </location>
</feature>
<evidence type="ECO:0000313" key="10">
    <source>
        <dbReference type="Proteomes" id="UP001583172"/>
    </source>
</evidence>
<comment type="pathway">
    <text evidence="1">Amino-acid degradation; L-phenylalanine degradation; acetoacetate and fumarate from L-phenylalanine: step 4/6.</text>
</comment>
<dbReference type="InterPro" id="IPR005708">
    <property type="entry name" value="Homogentis_dOase"/>
</dbReference>
<feature type="compositionally biased region" description="Low complexity" evidence="7">
    <location>
        <begin position="219"/>
        <end position="230"/>
    </location>
</feature>
<accession>A0ABR3VP78</accession>
<name>A0ABR3VP78_HUMIN</name>
<protein>
    <recommendedName>
        <fullName evidence="2">homogentisate 1,2-dioxygenase</fullName>
        <ecNumber evidence="2">1.13.11.5</ecNumber>
    </recommendedName>
</protein>
<dbReference type="Proteomes" id="UP001583172">
    <property type="component" value="Unassembled WGS sequence"/>
</dbReference>
<evidence type="ECO:0000256" key="3">
    <source>
        <dbReference type="ARBA" id="ARBA00022723"/>
    </source>
</evidence>
<keyword evidence="4" id="KW-0223">Dioxygenase</keyword>
<dbReference type="EC" id="1.13.11.5" evidence="2"/>
<evidence type="ECO:0000256" key="6">
    <source>
        <dbReference type="ARBA" id="ARBA00023004"/>
    </source>
</evidence>
<comment type="caution">
    <text evidence="9">The sequence shown here is derived from an EMBL/GenBank/DDBJ whole genome shotgun (WGS) entry which is preliminary data.</text>
</comment>
<evidence type="ECO:0000256" key="1">
    <source>
        <dbReference type="ARBA" id="ARBA00004704"/>
    </source>
</evidence>
<dbReference type="Pfam" id="PF20510">
    <property type="entry name" value="HgmA_N"/>
    <property type="match status" value="1"/>
</dbReference>
<evidence type="ECO:0000256" key="7">
    <source>
        <dbReference type="SAM" id="MobiDB-lite"/>
    </source>
</evidence>
<keyword evidence="5" id="KW-0560">Oxidoreductase</keyword>
<dbReference type="EMBL" id="JAZGSY010000021">
    <property type="protein sequence ID" value="KAL1843250.1"/>
    <property type="molecule type" value="Genomic_DNA"/>
</dbReference>